<evidence type="ECO:0000256" key="3">
    <source>
        <dbReference type="ARBA" id="ARBA00022538"/>
    </source>
</evidence>
<keyword evidence="10" id="KW-1185">Reference proteome</keyword>
<evidence type="ECO:0000313" key="9">
    <source>
        <dbReference type="EMBL" id="RMB08768.1"/>
    </source>
</evidence>
<dbReference type="FunCoup" id="A0A3M0CGM2">
    <property type="interactions" value="124"/>
</dbReference>
<dbReference type="AlphaFoldDB" id="A0A3M0CGM2"/>
<evidence type="ECO:0000256" key="6">
    <source>
        <dbReference type="ARBA" id="ARBA00023065"/>
    </source>
</evidence>
<protein>
    <recommendedName>
        <fullName evidence="1">Trk system potassium uptake protein TrkA</fullName>
    </recommendedName>
</protein>
<evidence type="ECO:0000259" key="8">
    <source>
        <dbReference type="PROSITE" id="PS51202"/>
    </source>
</evidence>
<dbReference type="Gene3D" id="3.40.50.720">
    <property type="entry name" value="NAD(P)-binding Rossmann-like Domain"/>
    <property type="match status" value="2"/>
</dbReference>
<organism evidence="9 10">
    <name type="scientific">Eilatimonas milleporae</name>
    <dbReference type="NCBI Taxonomy" id="911205"/>
    <lineage>
        <taxon>Bacteria</taxon>
        <taxon>Pseudomonadati</taxon>
        <taxon>Pseudomonadota</taxon>
        <taxon>Alphaproteobacteria</taxon>
        <taxon>Kordiimonadales</taxon>
        <taxon>Kordiimonadaceae</taxon>
        <taxon>Eilatimonas</taxon>
    </lineage>
</organism>
<accession>A0A3M0CGM2</accession>
<dbReference type="InterPro" id="IPR050721">
    <property type="entry name" value="Trk_Ktr_HKT_K-transport"/>
</dbReference>
<dbReference type="RefSeq" id="WP_121938102.1">
    <property type="nucleotide sequence ID" value="NZ_REFR01000010.1"/>
</dbReference>
<dbReference type="Pfam" id="PF02254">
    <property type="entry name" value="TrkA_N"/>
    <property type="match status" value="2"/>
</dbReference>
<dbReference type="InterPro" id="IPR003148">
    <property type="entry name" value="RCK_N"/>
</dbReference>
<dbReference type="InterPro" id="IPR036721">
    <property type="entry name" value="RCK_C_sf"/>
</dbReference>
<reference evidence="9 10" key="1">
    <citation type="submission" date="2018-10" db="EMBL/GenBank/DDBJ databases">
        <title>Genomic Encyclopedia of Archaeal and Bacterial Type Strains, Phase II (KMG-II): from individual species to whole genera.</title>
        <authorList>
            <person name="Goeker M."/>
        </authorList>
    </citation>
    <scope>NUCLEOTIDE SEQUENCE [LARGE SCALE GENOMIC DNA]</scope>
    <source>
        <strain evidence="9 10">DSM 25217</strain>
    </source>
</reference>
<feature type="domain" description="RCK N-terminal" evidence="7">
    <location>
        <begin position="233"/>
        <end position="352"/>
    </location>
</feature>
<gene>
    <name evidence="9" type="ORF">BXY39_1408</name>
</gene>
<dbReference type="InterPro" id="IPR006036">
    <property type="entry name" value="K_uptake_TrkA"/>
</dbReference>
<comment type="caution">
    <text evidence="9">The sequence shown here is derived from an EMBL/GenBank/DDBJ whole genome shotgun (WGS) entry which is preliminary data.</text>
</comment>
<evidence type="ECO:0000259" key="7">
    <source>
        <dbReference type="PROSITE" id="PS51201"/>
    </source>
</evidence>
<dbReference type="PRINTS" id="PR00335">
    <property type="entry name" value="KUPTAKETRKA"/>
</dbReference>
<dbReference type="Pfam" id="PF02080">
    <property type="entry name" value="TrkA_C"/>
    <property type="match status" value="2"/>
</dbReference>
<keyword evidence="5" id="KW-0520">NAD</keyword>
<evidence type="ECO:0000313" key="10">
    <source>
        <dbReference type="Proteomes" id="UP000271227"/>
    </source>
</evidence>
<dbReference type="InterPro" id="IPR006037">
    <property type="entry name" value="RCK_C"/>
</dbReference>
<dbReference type="SUPFAM" id="SSF51735">
    <property type="entry name" value="NAD(P)-binding Rossmann-fold domains"/>
    <property type="match status" value="2"/>
</dbReference>
<feature type="domain" description="RCK N-terminal" evidence="7">
    <location>
        <begin position="1"/>
        <end position="124"/>
    </location>
</feature>
<dbReference type="GO" id="GO:0005886">
    <property type="term" value="C:plasma membrane"/>
    <property type="evidence" value="ECO:0007669"/>
    <property type="project" value="InterPro"/>
</dbReference>
<keyword evidence="2" id="KW-0813">Transport</keyword>
<evidence type="ECO:0000256" key="4">
    <source>
        <dbReference type="ARBA" id="ARBA00022958"/>
    </source>
</evidence>
<keyword evidence="6" id="KW-0406">Ion transport</keyword>
<keyword evidence="3" id="KW-0633">Potassium transport</keyword>
<sequence length="458" mass="49807">MKVIVCGAGQVGFNIAKHLASQQNDVTVIDRSATLTRRIGELLDVKAVQGHASDPGMLERAGAADADLLVAVTMSDEVNMIACQVAHTLFSVTTRVARIRNQAYLEGTWADLFARDSLPIDVIISPEIEVAEALYRRLLVPGAFNMLPFAEGKIRVLGLPLGENCPVVNTPLRQLSELFPNLRTVVLAVLRGERIFVPRSDDSLQVGDSIYIAVDSKTTDRAMAVFGHEETTAQRIVIVGGGNVGLFLARKLEERSRAVHVKVIERKAERAEFIAEHLQSSIVINGDALDRDILTEANVAQADAVVAVADDDEVNILSTLLAKREGCPRAMALMINPVYGSLVGSLGVDVALDPREVTVSSIVRHIRKGRIRDLYSIRDGQAEIIEAEVLEGSEAAGQSIRDLKLKGDVRIGLLLRDEAVVVPTPEERLHPGDHVVVLALQDAVRRIEQLFSARADVF</sequence>
<dbReference type="Gene3D" id="3.30.70.1450">
    <property type="entry name" value="Regulator of K+ conductance, C-terminal domain"/>
    <property type="match status" value="2"/>
</dbReference>
<dbReference type="InParanoid" id="A0A3M0CGM2"/>
<dbReference type="PANTHER" id="PTHR43833">
    <property type="entry name" value="POTASSIUM CHANNEL PROTEIN 2-RELATED-RELATED"/>
    <property type="match status" value="1"/>
</dbReference>
<dbReference type="NCBIfam" id="NF007030">
    <property type="entry name" value="PRK09496.1-1"/>
    <property type="match status" value="1"/>
</dbReference>
<keyword evidence="4" id="KW-0630">Potassium</keyword>
<feature type="domain" description="RCK C-terminal" evidence="8">
    <location>
        <begin position="372"/>
        <end position="453"/>
    </location>
</feature>
<name>A0A3M0CGM2_9PROT</name>
<evidence type="ECO:0000256" key="1">
    <source>
        <dbReference type="ARBA" id="ARBA00017378"/>
    </source>
</evidence>
<dbReference type="OrthoDB" id="9775180at2"/>
<evidence type="ECO:0000256" key="5">
    <source>
        <dbReference type="ARBA" id="ARBA00023027"/>
    </source>
</evidence>
<dbReference type="GO" id="GO:0015079">
    <property type="term" value="F:potassium ion transmembrane transporter activity"/>
    <property type="evidence" value="ECO:0007669"/>
    <property type="project" value="InterPro"/>
</dbReference>
<dbReference type="Proteomes" id="UP000271227">
    <property type="component" value="Unassembled WGS sequence"/>
</dbReference>
<dbReference type="EMBL" id="REFR01000010">
    <property type="protein sequence ID" value="RMB08768.1"/>
    <property type="molecule type" value="Genomic_DNA"/>
</dbReference>
<dbReference type="NCBIfam" id="NF007031">
    <property type="entry name" value="PRK09496.1-2"/>
    <property type="match status" value="1"/>
</dbReference>
<dbReference type="NCBIfam" id="NF007039">
    <property type="entry name" value="PRK09496.3-2"/>
    <property type="match status" value="1"/>
</dbReference>
<evidence type="ECO:0000256" key="2">
    <source>
        <dbReference type="ARBA" id="ARBA00022448"/>
    </source>
</evidence>
<dbReference type="SUPFAM" id="SSF116726">
    <property type="entry name" value="TrkA C-terminal domain-like"/>
    <property type="match status" value="2"/>
</dbReference>
<feature type="domain" description="RCK C-terminal" evidence="8">
    <location>
        <begin position="144"/>
        <end position="229"/>
    </location>
</feature>
<dbReference type="PROSITE" id="PS51201">
    <property type="entry name" value="RCK_N"/>
    <property type="match status" value="2"/>
</dbReference>
<dbReference type="InterPro" id="IPR036291">
    <property type="entry name" value="NAD(P)-bd_dom_sf"/>
</dbReference>
<proteinExistence type="predicted"/>
<dbReference type="PROSITE" id="PS51202">
    <property type="entry name" value="RCK_C"/>
    <property type="match status" value="2"/>
</dbReference>
<dbReference type="PANTHER" id="PTHR43833:SF5">
    <property type="entry name" value="TRK SYSTEM POTASSIUM UPTAKE PROTEIN TRKA"/>
    <property type="match status" value="1"/>
</dbReference>
<dbReference type="NCBIfam" id="NF007032">
    <property type="entry name" value="PRK09496.1-4"/>
    <property type="match status" value="1"/>
</dbReference>